<evidence type="ECO:0000313" key="10">
    <source>
        <dbReference type="Proteomes" id="UP000295341"/>
    </source>
</evidence>
<dbReference type="NCBIfam" id="TIGR01916">
    <property type="entry name" value="F420_cofE"/>
    <property type="match status" value="1"/>
</dbReference>
<dbReference type="AlphaFoldDB" id="A0A4S3K4J3"/>
<name>A0A4S3K4J3_9GAMM</name>
<keyword evidence="5" id="KW-0630">Potassium</keyword>
<dbReference type="Gene3D" id="3.90.1660.10">
    <property type="entry name" value="CofE-like domain"/>
    <property type="match status" value="1"/>
</dbReference>
<proteinExistence type="predicted"/>
<organism evidence="9 10">
    <name type="scientific">Panacagrimonas perspica</name>
    <dbReference type="NCBI Taxonomy" id="381431"/>
    <lineage>
        <taxon>Bacteria</taxon>
        <taxon>Pseudomonadati</taxon>
        <taxon>Pseudomonadota</taxon>
        <taxon>Gammaproteobacteria</taxon>
        <taxon>Nevskiales</taxon>
        <taxon>Nevskiaceae</taxon>
        <taxon>Panacagrimonas</taxon>
    </lineage>
</organism>
<keyword evidence="10" id="KW-1185">Reference proteome</keyword>
<keyword evidence="1 9" id="KW-0436">Ligase</keyword>
<dbReference type="Proteomes" id="UP000295341">
    <property type="component" value="Unassembled WGS sequence"/>
</dbReference>
<keyword evidence="2" id="KW-0479">Metal-binding</keyword>
<evidence type="ECO:0000256" key="5">
    <source>
        <dbReference type="ARBA" id="ARBA00022958"/>
    </source>
</evidence>
<keyword evidence="6" id="KW-0342">GTP-binding</keyword>
<dbReference type="Pfam" id="PF01996">
    <property type="entry name" value="F420_ligase"/>
    <property type="match status" value="1"/>
</dbReference>
<accession>A0A4S3K4J3</accession>
<protein>
    <submittedName>
        <fullName evidence="9">Coenzyme F420-0:L-glutamate ligase/coenzyme F420-1:gamma-L-glutamate ligase</fullName>
    </submittedName>
</protein>
<feature type="domain" description="Coenzyme F420:L-glutamate ligase-like" evidence="8">
    <location>
        <begin position="16"/>
        <end position="235"/>
    </location>
</feature>
<evidence type="ECO:0000256" key="7">
    <source>
        <dbReference type="ARBA" id="ARBA00023211"/>
    </source>
</evidence>
<dbReference type="OrthoDB" id="9788295at2"/>
<keyword evidence="3" id="KW-0547">Nucleotide-binding</keyword>
<keyword evidence="4" id="KW-0460">Magnesium</keyword>
<dbReference type="SUPFAM" id="SSF144010">
    <property type="entry name" value="CofE-like"/>
    <property type="match status" value="1"/>
</dbReference>
<evidence type="ECO:0000256" key="3">
    <source>
        <dbReference type="ARBA" id="ARBA00022741"/>
    </source>
</evidence>
<dbReference type="GO" id="GO:0005525">
    <property type="term" value="F:GTP binding"/>
    <property type="evidence" value="ECO:0007669"/>
    <property type="project" value="UniProtKB-KW"/>
</dbReference>
<evidence type="ECO:0000256" key="4">
    <source>
        <dbReference type="ARBA" id="ARBA00022842"/>
    </source>
</evidence>
<dbReference type="PANTHER" id="PTHR47917">
    <property type="match status" value="1"/>
</dbReference>
<dbReference type="EMBL" id="SOBT01000008">
    <property type="protein sequence ID" value="TDU31795.1"/>
    <property type="molecule type" value="Genomic_DNA"/>
</dbReference>
<sequence>MSVPSHALTFEAVDGLPEVRAGDDLAALLAEALDRPAAPAPLADGDVLVLAQKIVSKSENRFVSLDTVEPRAEALSLAARCGKDPRLVELVLRESSEIVRVAPNVLIARHRLGFVVANAAIDQSNVPDGDERVLLLPVDPDLSAQRLVDAVHARFGVKIAVLIADSFGRPWRLGVCGVCIGCAGLEALVDLRGQLDRQGRSLQVTQLAIADQLCAAASMVLGEAAEGRPVVRVRGVPQRYLQNPRAARVLVRSSAEDLFR</sequence>
<keyword evidence="7" id="KW-0464">Manganese</keyword>
<evidence type="ECO:0000313" key="9">
    <source>
        <dbReference type="EMBL" id="TDU31795.1"/>
    </source>
</evidence>
<evidence type="ECO:0000256" key="2">
    <source>
        <dbReference type="ARBA" id="ARBA00022723"/>
    </source>
</evidence>
<dbReference type="GO" id="GO:0052618">
    <property type="term" value="F:coenzyme F420-0:L-glutamate ligase activity"/>
    <property type="evidence" value="ECO:0007669"/>
    <property type="project" value="TreeGrafter"/>
</dbReference>
<dbReference type="InterPro" id="IPR008225">
    <property type="entry name" value="F420-0_g-glutamyl_ligase"/>
</dbReference>
<dbReference type="RefSeq" id="WP_133880355.1">
    <property type="nucleotide sequence ID" value="NZ_MWIN01000012.1"/>
</dbReference>
<dbReference type="PANTHER" id="PTHR47917:SF1">
    <property type="entry name" value="COENZYME F420:L-GLUTAMATE LIGASE"/>
    <property type="match status" value="1"/>
</dbReference>
<dbReference type="GO" id="GO:0046872">
    <property type="term" value="F:metal ion binding"/>
    <property type="evidence" value="ECO:0007669"/>
    <property type="project" value="UniProtKB-KW"/>
</dbReference>
<comment type="caution">
    <text evidence="9">The sequence shown here is derived from an EMBL/GenBank/DDBJ whole genome shotgun (WGS) entry which is preliminary data.</text>
</comment>
<evidence type="ECO:0000259" key="8">
    <source>
        <dbReference type="Pfam" id="PF01996"/>
    </source>
</evidence>
<reference evidence="9 10" key="1">
    <citation type="submission" date="2019-03" db="EMBL/GenBank/DDBJ databases">
        <title>Genomic Encyclopedia of Type Strains, Phase IV (KMG-IV): sequencing the most valuable type-strain genomes for metagenomic binning, comparative biology and taxonomic classification.</title>
        <authorList>
            <person name="Goeker M."/>
        </authorList>
    </citation>
    <scope>NUCLEOTIDE SEQUENCE [LARGE SCALE GENOMIC DNA]</scope>
    <source>
        <strain evidence="9 10">DSM 26377</strain>
    </source>
</reference>
<evidence type="ECO:0000256" key="6">
    <source>
        <dbReference type="ARBA" id="ARBA00023134"/>
    </source>
</evidence>
<evidence type="ECO:0000256" key="1">
    <source>
        <dbReference type="ARBA" id="ARBA00022598"/>
    </source>
</evidence>
<dbReference type="InterPro" id="IPR002847">
    <property type="entry name" value="F420-0_gamma-glut_ligase-dom"/>
</dbReference>
<dbReference type="Gene3D" id="3.30.1330.100">
    <property type="entry name" value="CofE-like"/>
    <property type="match status" value="1"/>
</dbReference>
<gene>
    <name evidence="9" type="ORF">DFR24_1177</name>
</gene>